<feature type="domain" description="Photolyase/cryptochrome alpha/beta" evidence="8">
    <location>
        <begin position="3"/>
        <end position="133"/>
    </location>
</feature>
<keyword evidence="9" id="KW-0456">Lyase</keyword>
<keyword evidence="10" id="KW-1185">Reference proteome</keyword>
<dbReference type="SUPFAM" id="SSF48173">
    <property type="entry name" value="Cryptochrome/photolyase FAD-binding domain"/>
    <property type="match status" value="1"/>
</dbReference>
<accession>A0A931DBY6</accession>
<dbReference type="Gene3D" id="3.40.50.620">
    <property type="entry name" value="HUPs"/>
    <property type="match status" value="1"/>
</dbReference>
<dbReference type="Pfam" id="PF00875">
    <property type="entry name" value="DNA_photolyase"/>
    <property type="match status" value="1"/>
</dbReference>
<dbReference type="AlphaFoldDB" id="A0A931DBY6"/>
<evidence type="ECO:0000256" key="2">
    <source>
        <dbReference type="ARBA" id="ARBA00022827"/>
    </source>
</evidence>
<feature type="binding site" evidence="4">
    <location>
        <position position="227"/>
    </location>
    <ligand>
        <name>FAD</name>
        <dbReference type="ChEBI" id="CHEBI:57692"/>
    </ligand>
</feature>
<dbReference type="InterPro" id="IPR005101">
    <property type="entry name" value="Cryptochr/Photolyase_FAD-bd"/>
</dbReference>
<dbReference type="PANTHER" id="PTHR11455:SF9">
    <property type="entry name" value="CRYPTOCHROME CIRCADIAN CLOCK 5 ISOFORM X1"/>
    <property type="match status" value="1"/>
</dbReference>
<evidence type="ECO:0000256" key="3">
    <source>
        <dbReference type="ARBA" id="ARBA00022991"/>
    </source>
</evidence>
<organism evidence="9 10">
    <name type="scientific">Actinomadura viridis</name>
    <dbReference type="NCBI Taxonomy" id="58110"/>
    <lineage>
        <taxon>Bacteria</taxon>
        <taxon>Bacillati</taxon>
        <taxon>Actinomycetota</taxon>
        <taxon>Actinomycetes</taxon>
        <taxon>Streptosporangiales</taxon>
        <taxon>Thermomonosporaceae</taxon>
        <taxon>Actinomadura</taxon>
    </lineage>
</organism>
<name>A0A931DBY6_9ACTN</name>
<dbReference type="GO" id="GO:0003904">
    <property type="term" value="F:deoxyribodipyrimidine photo-lyase activity"/>
    <property type="evidence" value="ECO:0007669"/>
    <property type="project" value="UniProtKB-EC"/>
</dbReference>
<dbReference type="GO" id="GO:0003677">
    <property type="term" value="F:DNA binding"/>
    <property type="evidence" value="ECO:0007669"/>
    <property type="project" value="TreeGrafter"/>
</dbReference>
<dbReference type="PANTHER" id="PTHR11455">
    <property type="entry name" value="CRYPTOCHROME"/>
    <property type="match status" value="1"/>
</dbReference>
<feature type="binding site" evidence="4">
    <location>
        <position position="268"/>
    </location>
    <ligand>
        <name>FAD</name>
        <dbReference type="ChEBI" id="CHEBI:57692"/>
    </ligand>
</feature>
<feature type="binding site" evidence="4">
    <location>
        <begin position="366"/>
        <end position="368"/>
    </location>
    <ligand>
        <name>FAD</name>
        <dbReference type="ChEBI" id="CHEBI:57692"/>
    </ligand>
</feature>
<feature type="region of interest" description="Disordered" evidence="7">
    <location>
        <begin position="426"/>
        <end position="457"/>
    </location>
</feature>
<feature type="site" description="Electron transfer via tryptophanyl radical" evidence="5">
    <location>
        <position position="353"/>
    </location>
</feature>
<dbReference type="Gene3D" id="1.25.40.80">
    <property type="match status" value="1"/>
</dbReference>
<evidence type="ECO:0000256" key="6">
    <source>
        <dbReference type="RuleBase" id="RU004182"/>
    </source>
</evidence>
<dbReference type="InterPro" id="IPR036134">
    <property type="entry name" value="Crypto/Photolyase_FAD-like_sf"/>
</dbReference>
<dbReference type="InterPro" id="IPR018394">
    <property type="entry name" value="DNA_photolyase_1_CS_C"/>
</dbReference>
<sequence length="457" mass="50243">MPKTAIMLFTRDLRVRDNPALAAACAAAERVVPLFVADDVLLAGPAAGASNRVRFLVDALADLRASLRERGGGLVLRRGDPVEETLRLARQVGAEAVFLSEDVSGYAARRRERLGRACAAERVGLSEHPGVTVVRPGALTPANGDHYRVFTPYWRAWEAAAWRDLAAAPERIALPPGGAPSDHVTLETIAREFGRDPSPRLAKGGESEGRARMAAWLDGGPRGLQGYEDGHDDLAGDRTSRLAPFLKFGCVSPRELAEEARRREGGAFVRQLAWRDFHHQVTAAFPDIARRDYRPYGEGWRDDRDALEAWCEGATGIPIVDAGMRQLRREGFMHNRARMITASFLTRHLRVDWRHGLRHFAAWLADGDVADNAGNWQWVAGTGNSPRPNVVLNPLRQAARFDREGEYVRRYVPELAGVEGGRVHTPWLPPGKGRRGPGYPAPILEPDLLSGTRRAGG</sequence>
<dbReference type="GO" id="GO:0071949">
    <property type="term" value="F:FAD binding"/>
    <property type="evidence" value="ECO:0007669"/>
    <property type="project" value="TreeGrafter"/>
</dbReference>
<dbReference type="GO" id="GO:0006950">
    <property type="term" value="P:response to stress"/>
    <property type="evidence" value="ECO:0007669"/>
    <property type="project" value="UniProtKB-ARBA"/>
</dbReference>
<dbReference type="Pfam" id="PF03441">
    <property type="entry name" value="FAD_binding_7"/>
    <property type="match status" value="1"/>
</dbReference>
<evidence type="ECO:0000256" key="7">
    <source>
        <dbReference type="SAM" id="MobiDB-lite"/>
    </source>
</evidence>
<comment type="cofactor">
    <cofactor evidence="4">
        <name>FAD</name>
        <dbReference type="ChEBI" id="CHEBI:57692"/>
    </cofactor>
    <text evidence="4">Binds 1 FAD per subunit.</text>
</comment>
<dbReference type="RefSeq" id="WP_197010231.1">
    <property type="nucleotide sequence ID" value="NZ_BAABES010000006.1"/>
</dbReference>
<keyword evidence="3 6" id="KW-0157">Chromophore</keyword>
<dbReference type="Proteomes" id="UP000614047">
    <property type="component" value="Unassembled WGS sequence"/>
</dbReference>
<keyword evidence="1 4" id="KW-0285">Flavoprotein</keyword>
<dbReference type="PRINTS" id="PR00147">
    <property type="entry name" value="DNAPHOTLYASE"/>
</dbReference>
<evidence type="ECO:0000313" key="10">
    <source>
        <dbReference type="Proteomes" id="UP000614047"/>
    </source>
</evidence>
<dbReference type="Gene3D" id="1.10.579.10">
    <property type="entry name" value="DNA Cyclobutane Dipyrimidine Photolyase, subunit A, domain 3"/>
    <property type="match status" value="1"/>
</dbReference>
<feature type="site" description="Electron transfer via tryptophanyl radical" evidence="5">
    <location>
        <position position="300"/>
    </location>
</feature>
<comment type="similarity">
    <text evidence="6">Belongs to the DNA photolyase family.</text>
</comment>
<proteinExistence type="inferred from homology"/>
<dbReference type="PROSITE" id="PS00394">
    <property type="entry name" value="DNA_PHOTOLYASES_1_1"/>
    <property type="match status" value="1"/>
</dbReference>
<dbReference type="GO" id="GO:0006139">
    <property type="term" value="P:nucleobase-containing compound metabolic process"/>
    <property type="evidence" value="ECO:0007669"/>
    <property type="project" value="UniProtKB-ARBA"/>
</dbReference>
<evidence type="ECO:0000256" key="1">
    <source>
        <dbReference type="ARBA" id="ARBA00022630"/>
    </source>
</evidence>
<evidence type="ECO:0000259" key="8">
    <source>
        <dbReference type="PROSITE" id="PS51645"/>
    </source>
</evidence>
<keyword evidence="2 4" id="KW-0274">FAD</keyword>
<gene>
    <name evidence="9" type="ORF">IW256_001468</name>
</gene>
<feature type="site" description="Electron transfer via tryptophanyl radical" evidence="5">
    <location>
        <position position="376"/>
    </location>
</feature>
<dbReference type="InterPro" id="IPR002081">
    <property type="entry name" value="Cryptochrome/DNA_photolyase_1"/>
</dbReference>
<dbReference type="EC" id="4.1.99.3" evidence="9"/>
<evidence type="ECO:0000256" key="4">
    <source>
        <dbReference type="PIRSR" id="PIRSR602081-1"/>
    </source>
</evidence>
<dbReference type="PROSITE" id="PS51645">
    <property type="entry name" value="PHR_CRY_ALPHA_BETA"/>
    <property type="match status" value="1"/>
</dbReference>
<evidence type="ECO:0000313" key="9">
    <source>
        <dbReference type="EMBL" id="MBG6087355.1"/>
    </source>
</evidence>
<reference evidence="9" key="1">
    <citation type="submission" date="2020-11" db="EMBL/GenBank/DDBJ databases">
        <title>Sequencing the genomes of 1000 actinobacteria strains.</title>
        <authorList>
            <person name="Klenk H.-P."/>
        </authorList>
    </citation>
    <scope>NUCLEOTIDE SEQUENCE</scope>
    <source>
        <strain evidence="9">DSM 43175</strain>
    </source>
</reference>
<dbReference type="InterPro" id="IPR006050">
    <property type="entry name" value="DNA_photolyase_N"/>
</dbReference>
<evidence type="ECO:0000256" key="5">
    <source>
        <dbReference type="PIRSR" id="PIRSR602081-2"/>
    </source>
</evidence>
<comment type="caution">
    <text evidence="9">The sequence shown here is derived from an EMBL/GenBank/DDBJ whole genome shotgun (WGS) entry which is preliminary data.</text>
</comment>
<dbReference type="InterPro" id="IPR014729">
    <property type="entry name" value="Rossmann-like_a/b/a_fold"/>
</dbReference>
<dbReference type="EMBL" id="JADOUA010000001">
    <property type="protein sequence ID" value="MBG6087355.1"/>
    <property type="molecule type" value="Genomic_DNA"/>
</dbReference>
<protein>
    <submittedName>
        <fullName evidence="9">Deoxyribodipyrimidine photo-lyase</fullName>
        <ecNumber evidence="9">4.1.99.3</ecNumber>
    </submittedName>
</protein>
<dbReference type="SUPFAM" id="SSF52425">
    <property type="entry name" value="Cryptochrome/photolyase, N-terminal domain"/>
    <property type="match status" value="1"/>
</dbReference>
<dbReference type="GO" id="GO:0009416">
    <property type="term" value="P:response to light stimulus"/>
    <property type="evidence" value="ECO:0007669"/>
    <property type="project" value="TreeGrafter"/>
</dbReference>
<dbReference type="InterPro" id="IPR036155">
    <property type="entry name" value="Crypto/Photolyase_N_sf"/>
</dbReference>